<dbReference type="GO" id="GO:0005886">
    <property type="term" value="C:plasma membrane"/>
    <property type="evidence" value="ECO:0007669"/>
    <property type="project" value="TreeGrafter"/>
</dbReference>
<feature type="transmembrane region" description="Helical" evidence="5">
    <location>
        <begin position="425"/>
        <end position="446"/>
    </location>
</feature>
<feature type="transmembrane region" description="Helical" evidence="5">
    <location>
        <begin position="334"/>
        <end position="355"/>
    </location>
</feature>
<dbReference type="Proteomes" id="UP001149954">
    <property type="component" value="Unassembled WGS sequence"/>
</dbReference>
<evidence type="ECO:0000259" key="6">
    <source>
        <dbReference type="PROSITE" id="PS50850"/>
    </source>
</evidence>
<feature type="transmembrane region" description="Helical" evidence="5">
    <location>
        <begin position="245"/>
        <end position="264"/>
    </location>
</feature>
<dbReference type="PROSITE" id="PS50850">
    <property type="entry name" value="MFS"/>
    <property type="match status" value="1"/>
</dbReference>
<feature type="transmembrane region" description="Helical" evidence="5">
    <location>
        <begin position="88"/>
        <end position="112"/>
    </location>
</feature>
<feature type="transmembrane region" description="Helical" evidence="5">
    <location>
        <begin position="517"/>
        <end position="540"/>
    </location>
</feature>
<dbReference type="AlphaFoldDB" id="A0A9X0CBT8"/>
<feature type="transmembrane region" description="Helical" evidence="5">
    <location>
        <begin position="458"/>
        <end position="481"/>
    </location>
</feature>
<dbReference type="GO" id="GO:0022857">
    <property type="term" value="F:transmembrane transporter activity"/>
    <property type="evidence" value="ECO:0007669"/>
    <property type="project" value="InterPro"/>
</dbReference>
<dbReference type="Pfam" id="PF07690">
    <property type="entry name" value="MFS_1"/>
    <property type="match status" value="1"/>
</dbReference>
<feature type="transmembrane region" description="Helical" evidence="5">
    <location>
        <begin position="179"/>
        <end position="202"/>
    </location>
</feature>
<evidence type="ECO:0000313" key="8">
    <source>
        <dbReference type="Proteomes" id="UP001149954"/>
    </source>
</evidence>
<evidence type="ECO:0000256" key="2">
    <source>
        <dbReference type="ARBA" id="ARBA00022692"/>
    </source>
</evidence>
<proteinExistence type="predicted"/>
<feature type="transmembrane region" description="Helical" evidence="5">
    <location>
        <begin position="367"/>
        <end position="392"/>
    </location>
</feature>
<dbReference type="Gene3D" id="1.20.1250.20">
    <property type="entry name" value="MFS general substrate transporter like domains"/>
    <property type="match status" value="1"/>
</dbReference>
<reference evidence="7" key="1">
    <citation type="submission" date="2022-12" db="EMBL/GenBank/DDBJ databases">
        <authorList>
            <person name="Petersen C."/>
        </authorList>
    </citation>
    <scope>NUCLEOTIDE SEQUENCE</scope>
    <source>
        <strain evidence="7">IBT 29495</strain>
    </source>
</reference>
<evidence type="ECO:0000256" key="3">
    <source>
        <dbReference type="ARBA" id="ARBA00022989"/>
    </source>
</evidence>
<keyword evidence="8" id="KW-1185">Reference proteome</keyword>
<dbReference type="InterPro" id="IPR011701">
    <property type="entry name" value="MFS"/>
</dbReference>
<reference evidence="7" key="2">
    <citation type="journal article" date="2023" name="IMA Fungus">
        <title>Comparative genomic study of the Penicillium genus elucidates a diverse pangenome and 15 lateral gene transfer events.</title>
        <authorList>
            <person name="Petersen C."/>
            <person name="Sorensen T."/>
            <person name="Nielsen M.R."/>
            <person name="Sondergaard T.E."/>
            <person name="Sorensen J.L."/>
            <person name="Fitzpatrick D.A."/>
            <person name="Frisvad J.C."/>
            <person name="Nielsen K.L."/>
        </authorList>
    </citation>
    <scope>NUCLEOTIDE SEQUENCE</scope>
    <source>
        <strain evidence="7">IBT 29495</strain>
    </source>
</reference>
<keyword evidence="4 5" id="KW-0472">Membrane</keyword>
<accession>A0A9X0CBT8</accession>
<feature type="transmembrane region" description="Helical" evidence="5">
    <location>
        <begin position="214"/>
        <end position="233"/>
    </location>
</feature>
<evidence type="ECO:0000256" key="5">
    <source>
        <dbReference type="SAM" id="Phobius"/>
    </source>
</evidence>
<name>A0A9X0CBT8_9EURO</name>
<dbReference type="OrthoDB" id="2441642at2759"/>
<dbReference type="SUPFAM" id="SSF103473">
    <property type="entry name" value="MFS general substrate transporter"/>
    <property type="match status" value="1"/>
</dbReference>
<protein>
    <recommendedName>
        <fullName evidence="6">Major facilitator superfamily (MFS) profile domain-containing protein</fullName>
    </recommendedName>
</protein>
<comment type="subcellular location">
    <subcellularLocation>
        <location evidence="1">Membrane</location>
        <topology evidence="1">Multi-pass membrane protein</topology>
    </subcellularLocation>
</comment>
<feature type="domain" description="Major facilitator superfamily (MFS) profile" evidence="6">
    <location>
        <begin position="90"/>
        <end position="544"/>
    </location>
</feature>
<evidence type="ECO:0000313" key="7">
    <source>
        <dbReference type="EMBL" id="KAJ5520724.1"/>
    </source>
</evidence>
<keyword evidence="3 5" id="KW-1133">Transmembrane helix</keyword>
<comment type="caution">
    <text evidence="7">The sequence shown here is derived from an EMBL/GenBank/DDBJ whole genome shotgun (WGS) entry which is preliminary data.</text>
</comment>
<gene>
    <name evidence="7" type="ORF">N7463_001177</name>
</gene>
<keyword evidence="2 5" id="KW-0812">Transmembrane</keyword>
<feature type="transmembrane region" description="Helical" evidence="5">
    <location>
        <begin position="124"/>
        <end position="143"/>
    </location>
</feature>
<dbReference type="PANTHER" id="PTHR23502:SF150">
    <property type="entry name" value="MAJOR FACILITATOR SUPERFAMILY (MFS) PROFILE DOMAIN-CONTAINING PROTEIN-RELATED"/>
    <property type="match status" value="1"/>
</dbReference>
<feature type="transmembrane region" description="Helical" evidence="5">
    <location>
        <begin position="493"/>
        <end position="511"/>
    </location>
</feature>
<evidence type="ECO:0000256" key="1">
    <source>
        <dbReference type="ARBA" id="ARBA00004141"/>
    </source>
</evidence>
<dbReference type="InterPro" id="IPR036259">
    <property type="entry name" value="MFS_trans_sf"/>
</dbReference>
<dbReference type="InterPro" id="IPR020846">
    <property type="entry name" value="MFS_dom"/>
</dbReference>
<dbReference type="PANTHER" id="PTHR23502">
    <property type="entry name" value="MAJOR FACILITATOR SUPERFAMILY"/>
    <property type="match status" value="1"/>
</dbReference>
<evidence type="ECO:0000256" key="4">
    <source>
        <dbReference type="ARBA" id="ARBA00023136"/>
    </source>
</evidence>
<feature type="transmembrane region" description="Helical" evidence="5">
    <location>
        <begin position="155"/>
        <end position="173"/>
    </location>
</feature>
<organism evidence="7 8">
    <name type="scientific">Penicillium fimorum</name>
    <dbReference type="NCBI Taxonomy" id="1882269"/>
    <lineage>
        <taxon>Eukaryota</taxon>
        <taxon>Fungi</taxon>
        <taxon>Dikarya</taxon>
        <taxon>Ascomycota</taxon>
        <taxon>Pezizomycotina</taxon>
        <taxon>Eurotiomycetes</taxon>
        <taxon>Eurotiomycetidae</taxon>
        <taxon>Eurotiales</taxon>
        <taxon>Aspergillaceae</taxon>
        <taxon>Penicillium</taxon>
    </lineage>
</organism>
<dbReference type="EMBL" id="JAPWDS010000001">
    <property type="protein sequence ID" value="KAJ5520724.1"/>
    <property type="molecule type" value="Genomic_DNA"/>
</dbReference>
<sequence>MFVRNQPDTSLVLKPAAHFKKTSTKMLGHDEPRCGIGPRPAIGTEFSSLLNRAPVTLENENNEEDNLESKDTTTTCEPYCIRSEYEKVFIISFTSLGVIICMIATNIILPVIPILEKDYNMTSAQMNLTITVYMIIQGLTPALMSALSDLQGRRLAWILALSLYTMANVLLALQHSYIALLALRCIQSIGSSCALPFGFAVVADISSPAERGRYIGPMHGSVMAAFAFGPVIGGLLENRFGWRSIFWFLATGSGTFLLGYIIVIPETARDVVGNGSVNPKHWWRRPLTQIFQTRQCNTKRGCIQPSNSGQGRDLKRTTFSDIFKAFTILKEKDALILIIYTSLLWFGISALWATTANHFGTLYGLNTLYLGFSFLPFGISGGLGSVLSGKLIDFNYQRISKNLKSPTNTEMEIQRTDFPFEVARLQVAIPFMLVAAFSFIAYGWILEIRLPLAVSLTFQALIGVGGTPLLGIIYTLLIDIFPSQAAATSASADLIRCWLGAISAAVVDYMLSTMGWGWCFTFIGLTMIAALPLIGLVYLYGHRWRKMREAGI</sequence>